<dbReference type="SUPFAM" id="SSF54506">
    <property type="entry name" value="Diaminopimelate epimerase-like"/>
    <property type="match status" value="1"/>
</dbReference>
<dbReference type="OrthoDB" id="9788221at2"/>
<organism evidence="3 4">
    <name type="scientific">Viridibacillus arvi</name>
    <dbReference type="NCBI Taxonomy" id="263475"/>
    <lineage>
        <taxon>Bacteria</taxon>
        <taxon>Bacillati</taxon>
        <taxon>Bacillota</taxon>
        <taxon>Bacilli</taxon>
        <taxon>Bacillales</taxon>
        <taxon>Caryophanaceae</taxon>
        <taxon>Viridibacillus</taxon>
    </lineage>
</organism>
<evidence type="ECO:0000256" key="1">
    <source>
        <dbReference type="ARBA" id="ARBA00008270"/>
    </source>
</evidence>
<dbReference type="GO" id="GO:0005737">
    <property type="term" value="C:cytoplasm"/>
    <property type="evidence" value="ECO:0007669"/>
    <property type="project" value="TreeGrafter"/>
</dbReference>
<protein>
    <submittedName>
        <fullName evidence="3">Phenazine biosynthesis protein PhzF family</fullName>
    </submittedName>
</protein>
<dbReference type="PANTHER" id="PTHR13774:SF17">
    <property type="entry name" value="PHENAZINE BIOSYNTHESIS-LIKE DOMAIN-CONTAINING PROTEIN"/>
    <property type="match status" value="1"/>
</dbReference>
<dbReference type="Proteomes" id="UP000036867">
    <property type="component" value="Unassembled WGS sequence"/>
</dbReference>
<evidence type="ECO:0000256" key="2">
    <source>
        <dbReference type="ARBA" id="ARBA00023235"/>
    </source>
</evidence>
<dbReference type="PANTHER" id="PTHR13774">
    <property type="entry name" value="PHENAZINE BIOSYNTHESIS PROTEIN"/>
    <property type="match status" value="1"/>
</dbReference>
<dbReference type="NCBIfam" id="TIGR00654">
    <property type="entry name" value="PhzF_family"/>
    <property type="match status" value="1"/>
</dbReference>
<evidence type="ECO:0000313" key="4">
    <source>
        <dbReference type="Proteomes" id="UP000036867"/>
    </source>
</evidence>
<name>A0A0M0LCX1_9BACL</name>
<comment type="caution">
    <text evidence="3">The sequence shown here is derived from an EMBL/GenBank/DDBJ whole genome shotgun (WGS) entry which is preliminary data.</text>
</comment>
<dbReference type="STRING" id="263475.AMD00_11055"/>
<dbReference type="InterPro" id="IPR003719">
    <property type="entry name" value="Phenazine_PhzF-like"/>
</dbReference>
<dbReference type="Pfam" id="PF02567">
    <property type="entry name" value="PhzC-PhzF"/>
    <property type="match status" value="1"/>
</dbReference>
<dbReference type="RefSeq" id="WP_053417129.1">
    <property type="nucleotide sequence ID" value="NZ_LILB01000005.1"/>
</dbReference>
<keyword evidence="2" id="KW-0413">Isomerase</keyword>
<reference evidence="4" key="1">
    <citation type="submission" date="2015-08" db="EMBL/GenBank/DDBJ databases">
        <title>Fjat-10028 dsm 16317.</title>
        <authorList>
            <person name="Liu B."/>
            <person name="Wang J."/>
            <person name="Zhu Y."/>
            <person name="Liu G."/>
            <person name="Chen Q."/>
            <person name="Chen Z."/>
            <person name="Lan J."/>
            <person name="Che J."/>
            <person name="Ge C."/>
            <person name="Shi H."/>
            <person name="Pan Z."/>
            <person name="Liu X."/>
        </authorList>
    </citation>
    <scope>NUCLEOTIDE SEQUENCE [LARGE SCALE GENOMIC DNA]</scope>
    <source>
        <strain evidence="4">DSM 16317</strain>
    </source>
</reference>
<accession>A0A0M0LCX1</accession>
<dbReference type="PATRIC" id="fig|263475.3.peg.3441"/>
<sequence length="261" mass="29187">MELSIINTFTEQAFRGNPAAVCFLSDEKESSWMQIVAKEINLPTTAFIGFLNGEYHLRWFTPSTEIPICGHGTLASSFFLWEKGFVDKDKSITFHTKSGVLKAHLIDGWVQLQFPAIIEENVVAPELLIKALGVEPVYVGKSRLDYLVEVESEEIVRNLNPNIDLIAQLPVRGVIVTSLSNANEFDFVSRFFSPAQGIIEDYVNGSSHCCLGPYWKNKLHKTDFTAYQASERGGIIKVKVLDDTIFLSGKSITFFEGKLTV</sequence>
<evidence type="ECO:0000313" key="3">
    <source>
        <dbReference type="EMBL" id="KOO48939.1"/>
    </source>
</evidence>
<dbReference type="GeneID" id="301136633"/>
<dbReference type="GO" id="GO:0016853">
    <property type="term" value="F:isomerase activity"/>
    <property type="evidence" value="ECO:0007669"/>
    <property type="project" value="UniProtKB-KW"/>
</dbReference>
<comment type="similarity">
    <text evidence="1">Belongs to the PhzF family.</text>
</comment>
<dbReference type="AlphaFoldDB" id="A0A0M0LCX1"/>
<gene>
    <name evidence="3" type="ORF">AMD00_11055</name>
</gene>
<dbReference type="Gene3D" id="3.10.310.10">
    <property type="entry name" value="Diaminopimelate Epimerase, Chain A, domain 1"/>
    <property type="match status" value="2"/>
</dbReference>
<keyword evidence="4" id="KW-1185">Reference proteome</keyword>
<dbReference type="PIRSF" id="PIRSF016184">
    <property type="entry name" value="PhzC_PhzF"/>
    <property type="match status" value="1"/>
</dbReference>
<dbReference type="EMBL" id="LILB01000005">
    <property type="protein sequence ID" value="KOO48939.1"/>
    <property type="molecule type" value="Genomic_DNA"/>
</dbReference>
<proteinExistence type="inferred from homology"/>